<name>A0ABY7VRA9_9BACT</name>
<dbReference type="Gene3D" id="3.40.50.720">
    <property type="entry name" value="NAD(P)-binding Rossmann-like Domain"/>
    <property type="match status" value="1"/>
</dbReference>
<dbReference type="PANTHER" id="PTHR43639">
    <property type="entry name" value="OXIDOREDUCTASE, SHORT-CHAIN DEHYDROGENASE/REDUCTASE FAMILY (AFU_ORTHOLOGUE AFUA_5G02870)"/>
    <property type="match status" value="1"/>
</dbReference>
<dbReference type="Pfam" id="PF00106">
    <property type="entry name" value="adh_short"/>
    <property type="match status" value="1"/>
</dbReference>
<dbReference type="PRINTS" id="PR00081">
    <property type="entry name" value="GDHRDH"/>
</dbReference>
<dbReference type="SUPFAM" id="SSF51735">
    <property type="entry name" value="NAD(P)-binding Rossmann-fold domains"/>
    <property type="match status" value="1"/>
</dbReference>
<dbReference type="EMBL" id="CP117811">
    <property type="protein sequence ID" value="WDE96232.1"/>
    <property type="molecule type" value="Genomic_DNA"/>
</dbReference>
<keyword evidence="2" id="KW-0560">Oxidoreductase</keyword>
<accession>A0ABY7VRA9</accession>
<protein>
    <submittedName>
        <fullName evidence="3">3-ketoacyl-ACP reductase</fullName>
    </submittedName>
</protein>
<dbReference type="InterPro" id="IPR002347">
    <property type="entry name" value="SDR_fam"/>
</dbReference>
<evidence type="ECO:0000313" key="4">
    <source>
        <dbReference type="Proteomes" id="UP001214250"/>
    </source>
</evidence>
<dbReference type="InterPro" id="IPR036291">
    <property type="entry name" value="NAD(P)-bd_dom_sf"/>
</dbReference>
<dbReference type="NCBIfam" id="NF009386">
    <property type="entry name" value="PRK12745.1"/>
    <property type="match status" value="1"/>
</dbReference>
<evidence type="ECO:0000256" key="2">
    <source>
        <dbReference type="ARBA" id="ARBA00023002"/>
    </source>
</evidence>
<evidence type="ECO:0000256" key="1">
    <source>
        <dbReference type="ARBA" id="ARBA00006484"/>
    </source>
</evidence>
<gene>
    <name evidence="3" type="ORF">PQO03_10990</name>
</gene>
<organism evidence="3 4">
    <name type="scientific">Lentisphaera profundi</name>
    <dbReference type="NCBI Taxonomy" id="1658616"/>
    <lineage>
        <taxon>Bacteria</taxon>
        <taxon>Pseudomonadati</taxon>
        <taxon>Lentisphaerota</taxon>
        <taxon>Lentisphaeria</taxon>
        <taxon>Lentisphaerales</taxon>
        <taxon>Lentisphaeraceae</taxon>
        <taxon>Lentisphaera</taxon>
    </lineage>
</organism>
<reference evidence="3 4" key="1">
    <citation type="submission" date="2023-02" db="EMBL/GenBank/DDBJ databases">
        <title>Genome sequence of Lentisphaera profundi SAORIC-696.</title>
        <authorList>
            <person name="Kim e."/>
            <person name="Cho J.-C."/>
            <person name="Choi A."/>
            <person name="Kang I."/>
        </authorList>
    </citation>
    <scope>NUCLEOTIDE SEQUENCE [LARGE SCALE GENOMIC DNA]</scope>
    <source>
        <strain evidence="3 4">SAORIC-696</strain>
    </source>
</reference>
<proteinExistence type="inferred from homology"/>
<dbReference type="RefSeq" id="WP_274150308.1">
    <property type="nucleotide sequence ID" value="NZ_CP117811.1"/>
</dbReference>
<sequence length="262" mass="28040">MSETAVVLVTGASRGLGRGIAIELAEGGYSVAINYAGNRTAAEEAAELCRAAAPNADQKFIPIQGDISSSDSRKAMLQSVLDQFGRIDALVNNAGIAPKVRADITEASEESFEELVKTNLMGPYFLTQVVANHWLEAKPETLKGGFRIIFVTSISSHTASVTRGDYCVSKAGLSMAVQLWAQRLADENIQVYELRPGIMKTDMTSGVTAKYDALIEGGLVPQKRWGTPKDLGLAAKSLIDGDFPFSTGTVIDIDGGFQIRHL</sequence>
<evidence type="ECO:0000313" key="3">
    <source>
        <dbReference type="EMBL" id="WDE96232.1"/>
    </source>
</evidence>
<dbReference type="PANTHER" id="PTHR43639:SF1">
    <property type="entry name" value="SHORT-CHAIN DEHYDROGENASE_REDUCTASE FAMILY PROTEIN"/>
    <property type="match status" value="1"/>
</dbReference>
<keyword evidence="4" id="KW-1185">Reference proteome</keyword>
<comment type="similarity">
    <text evidence="1">Belongs to the short-chain dehydrogenases/reductases (SDR) family.</text>
</comment>
<dbReference type="Proteomes" id="UP001214250">
    <property type="component" value="Chromosome 1"/>
</dbReference>